<sequence length="247" mass="27652">MSEASDAELFKVGDVARRTGVTVRTLHHYDEIGLLVPTHRAAGGHRLYTAADLARLQQILSLRHLGFGLDEIRDCLTRPGFDALTVVRLHLARVRDQLRTQHQICSRLETLADALGRTVPVSAELFLQTIEATVMFEKYYTPEQLDELKARREQVGEDRMRQVGDEWKELMAAVRTEMDQGADPADPRVQALAKKWMALVHEFTGGNPGIAAAVRNMYESEPVVAGTDTGPLKEMRAYIERAMKTAT</sequence>
<dbReference type="SUPFAM" id="SSF46955">
    <property type="entry name" value="Putative DNA-binding domain"/>
    <property type="match status" value="1"/>
</dbReference>
<gene>
    <name evidence="6" type="ORF">FRUB_08241</name>
</gene>
<feature type="domain" description="HTH merR-type" evidence="5">
    <location>
        <begin position="9"/>
        <end position="78"/>
    </location>
</feature>
<dbReference type="Pfam" id="PF13411">
    <property type="entry name" value="MerR_1"/>
    <property type="match status" value="1"/>
</dbReference>
<dbReference type="InterPro" id="IPR009061">
    <property type="entry name" value="DNA-bd_dom_put_sf"/>
</dbReference>
<accession>A0A225DAW1</accession>
<keyword evidence="2" id="KW-0238">DNA-binding</keyword>
<keyword evidence="4" id="KW-0804">Transcription</keyword>
<dbReference type="InterPro" id="IPR047057">
    <property type="entry name" value="MerR_fam"/>
</dbReference>
<organism evidence="6 7">
    <name type="scientific">Fimbriiglobus ruber</name>
    <dbReference type="NCBI Taxonomy" id="1908690"/>
    <lineage>
        <taxon>Bacteria</taxon>
        <taxon>Pseudomonadati</taxon>
        <taxon>Planctomycetota</taxon>
        <taxon>Planctomycetia</taxon>
        <taxon>Gemmatales</taxon>
        <taxon>Gemmataceae</taxon>
        <taxon>Fimbriiglobus</taxon>
    </lineage>
</organism>
<name>A0A225DAW1_9BACT</name>
<dbReference type="Pfam" id="PF07739">
    <property type="entry name" value="TipAS"/>
    <property type="match status" value="1"/>
</dbReference>
<dbReference type="PROSITE" id="PS00552">
    <property type="entry name" value="HTH_MERR_1"/>
    <property type="match status" value="1"/>
</dbReference>
<dbReference type="OrthoDB" id="9814833at2"/>
<dbReference type="EMBL" id="NIDE01000017">
    <property type="protein sequence ID" value="OWK35678.1"/>
    <property type="molecule type" value="Genomic_DNA"/>
</dbReference>
<dbReference type="GO" id="GO:0003677">
    <property type="term" value="F:DNA binding"/>
    <property type="evidence" value="ECO:0007669"/>
    <property type="project" value="UniProtKB-KW"/>
</dbReference>
<comment type="caution">
    <text evidence="6">The sequence shown here is derived from an EMBL/GenBank/DDBJ whole genome shotgun (WGS) entry which is preliminary data.</text>
</comment>
<dbReference type="PANTHER" id="PTHR30204">
    <property type="entry name" value="REDOX-CYCLING DRUG-SENSING TRANSCRIPTIONAL ACTIVATOR SOXR"/>
    <property type="match status" value="1"/>
</dbReference>
<protein>
    <submittedName>
        <fullName evidence="6">Transcriptional regulator, MerR family</fullName>
    </submittedName>
</protein>
<dbReference type="PANTHER" id="PTHR30204:SF90">
    <property type="entry name" value="HTH-TYPE TRANSCRIPTIONAL ACTIVATOR MTA"/>
    <property type="match status" value="1"/>
</dbReference>
<dbReference type="InterPro" id="IPR036244">
    <property type="entry name" value="TipA-like_antibiotic-bd"/>
</dbReference>
<dbReference type="SMART" id="SM00422">
    <property type="entry name" value="HTH_MERR"/>
    <property type="match status" value="1"/>
</dbReference>
<reference evidence="7" key="1">
    <citation type="submission" date="2017-06" db="EMBL/GenBank/DDBJ databases">
        <title>Genome analysis of Fimbriiglobus ruber SP5, the first member of the order Planctomycetales with confirmed chitinolytic capability.</title>
        <authorList>
            <person name="Ravin N.V."/>
            <person name="Rakitin A.L."/>
            <person name="Ivanova A.A."/>
            <person name="Beletsky A.V."/>
            <person name="Kulichevskaya I.S."/>
            <person name="Mardanov A.V."/>
            <person name="Dedysh S.N."/>
        </authorList>
    </citation>
    <scope>NUCLEOTIDE SEQUENCE [LARGE SCALE GENOMIC DNA]</scope>
    <source>
        <strain evidence="7">SP5</strain>
    </source>
</reference>
<dbReference type="AlphaFoldDB" id="A0A225DAW1"/>
<dbReference type="InterPro" id="IPR000551">
    <property type="entry name" value="MerR-type_HTH_dom"/>
</dbReference>
<proteinExistence type="predicted"/>
<evidence type="ECO:0000256" key="3">
    <source>
        <dbReference type="ARBA" id="ARBA00023159"/>
    </source>
</evidence>
<evidence type="ECO:0000256" key="2">
    <source>
        <dbReference type="ARBA" id="ARBA00023125"/>
    </source>
</evidence>
<evidence type="ECO:0000259" key="5">
    <source>
        <dbReference type="PROSITE" id="PS50937"/>
    </source>
</evidence>
<dbReference type="Proteomes" id="UP000214646">
    <property type="component" value="Unassembled WGS sequence"/>
</dbReference>
<evidence type="ECO:0000256" key="1">
    <source>
        <dbReference type="ARBA" id="ARBA00023015"/>
    </source>
</evidence>
<dbReference type="SUPFAM" id="SSF89082">
    <property type="entry name" value="Antibiotic binding domain of TipA-like multidrug resistance regulators"/>
    <property type="match status" value="1"/>
</dbReference>
<dbReference type="PROSITE" id="PS50937">
    <property type="entry name" value="HTH_MERR_2"/>
    <property type="match status" value="1"/>
</dbReference>
<evidence type="ECO:0000256" key="4">
    <source>
        <dbReference type="ARBA" id="ARBA00023163"/>
    </source>
</evidence>
<dbReference type="InterPro" id="IPR012925">
    <property type="entry name" value="TipAS_dom"/>
</dbReference>
<keyword evidence="3" id="KW-0010">Activator</keyword>
<dbReference type="PRINTS" id="PR00040">
    <property type="entry name" value="HTHMERR"/>
</dbReference>
<dbReference type="RefSeq" id="WP_088258839.1">
    <property type="nucleotide sequence ID" value="NZ_NIDE01000017.1"/>
</dbReference>
<dbReference type="Gene3D" id="1.10.1660.10">
    <property type="match status" value="1"/>
</dbReference>
<keyword evidence="7" id="KW-1185">Reference proteome</keyword>
<evidence type="ECO:0000313" key="7">
    <source>
        <dbReference type="Proteomes" id="UP000214646"/>
    </source>
</evidence>
<dbReference type="GO" id="GO:0003700">
    <property type="term" value="F:DNA-binding transcription factor activity"/>
    <property type="evidence" value="ECO:0007669"/>
    <property type="project" value="InterPro"/>
</dbReference>
<keyword evidence="1" id="KW-0805">Transcription regulation</keyword>
<dbReference type="CDD" id="cd01106">
    <property type="entry name" value="HTH_TipAL-Mta"/>
    <property type="match status" value="1"/>
</dbReference>
<evidence type="ECO:0000313" key="6">
    <source>
        <dbReference type="EMBL" id="OWK35678.1"/>
    </source>
</evidence>